<dbReference type="Proteomes" id="UP000002384">
    <property type="component" value="Plasmid pP742402"/>
</dbReference>
<dbReference type="OrthoDB" id="430336at2"/>
<dbReference type="RefSeq" id="WP_012599501.1">
    <property type="nucleotide sequence ID" value="NC_011737.1"/>
</dbReference>
<dbReference type="EMBL" id="CP001293">
    <property type="protein sequence ID" value="ACK73994.1"/>
    <property type="molecule type" value="Genomic_DNA"/>
</dbReference>
<gene>
    <name evidence="1" type="ordered locus">PCC7424_5419</name>
</gene>
<dbReference type="KEGG" id="cyc:PCC7424_5419"/>
<name>B7KMH2_GLOC7</name>
<evidence type="ECO:0000313" key="1">
    <source>
        <dbReference type="EMBL" id="ACK73994.1"/>
    </source>
</evidence>
<proteinExistence type="predicted"/>
<keyword evidence="2" id="KW-1185">Reference proteome</keyword>
<sequence length="125" mass="14576">MVFKKLTEKTRSEKGYCLLGERSYATIDGIRTHHTTQKKTSVKIHWICELREERPVFVLLNGVTGWESWSIQHLIDFGLFNDRELTYFLACAGTTGRWDKLILDREQVKKVVLELVSIYGLEIND</sequence>
<reference evidence="2" key="1">
    <citation type="journal article" date="2011" name="MBio">
        <title>Novel metabolic attributes of the genus Cyanothece, comprising a group of unicellular nitrogen-fixing Cyanobacteria.</title>
        <authorList>
            <person name="Bandyopadhyay A."/>
            <person name="Elvitigala T."/>
            <person name="Welsh E."/>
            <person name="Stockel J."/>
            <person name="Liberton M."/>
            <person name="Min H."/>
            <person name="Sherman L.A."/>
            <person name="Pakrasi H.B."/>
        </authorList>
    </citation>
    <scope>NUCLEOTIDE SEQUENCE [LARGE SCALE GENOMIC DNA]</scope>
    <source>
        <strain evidence="2">PCC 7424</strain>
        <plasmid evidence="2">pP742402</plasmid>
    </source>
</reference>
<dbReference type="AlphaFoldDB" id="B7KMH2"/>
<evidence type="ECO:0000313" key="2">
    <source>
        <dbReference type="Proteomes" id="UP000002384"/>
    </source>
</evidence>
<accession>B7KMH2</accession>
<dbReference type="HOGENOM" id="CLU_1988940_0_0_3"/>
<organism evidence="1 2">
    <name type="scientific">Gloeothece citriformis (strain PCC 7424)</name>
    <name type="common">Cyanothece sp. (strain PCC 7424)</name>
    <dbReference type="NCBI Taxonomy" id="65393"/>
    <lineage>
        <taxon>Bacteria</taxon>
        <taxon>Bacillati</taxon>
        <taxon>Cyanobacteriota</taxon>
        <taxon>Cyanophyceae</taxon>
        <taxon>Oscillatoriophycideae</taxon>
        <taxon>Chroococcales</taxon>
        <taxon>Aphanothecaceae</taxon>
        <taxon>Gloeothece</taxon>
        <taxon>Gloeothece citriformis</taxon>
    </lineage>
</organism>
<keyword evidence="1" id="KW-0614">Plasmid</keyword>
<geneLocation type="plasmid" evidence="1 2">
    <name>pP742402</name>
</geneLocation>
<protein>
    <submittedName>
        <fullName evidence="1">Uncharacterized protein</fullName>
    </submittedName>
</protein>